<reference evidence="3" key="1">
    <citation type="submission" date="2022-11" db="EMBL/GenBank/DDBJ databases">
        <title>Draft genome sequence of Hoeflea poritis E7-10 and Hoeflea prorocentri PM5-8, separated from scleractinian coral Porites lutea and marine dinoflagellate.</title>
        <authorList>
            <person name="Zhang G."/>
            <person name="Wei Q."/>
            <person name="Cai L."/>
        </authorList>
    </citation>
    <scope>NUCLEOTIDE SEQUENCE</scope>
    <source>
        <strain evidence="3">PM5-8</strain>
    </source>
</reference>
<dbReference type="EMBL" id="JAPJZI010000001">
    <property type="protein sequence ID" value="MDA5398755.1"/>
    <property type="molecule type" value="Genomic_DNA"/>
</dbReference>
<feature type="signal peptide" evidence="1">
    <location>
        <begin position="1"/>
        <end position="23"/>
    </location>
</feature>
<dbReference type="AlphaFoldDB" id="A0A9X3ZHP6"/>
<comment type="caution">
    <text evidence="3">The sequence shown here is derived from an EMBL/GenBank/DDBJ whole genome shotgun (WGS) entry which is preliminary data.</text>
</comment>
<dbReference type="InterPro" id="IPR025924">
    <property type="entry name" value="YHYH_dom"/>
</dbReference>
<sequence length="255" mass="27273">MNKKLVVLAGGVAAAAIAGYATAAGNWVEISERGNQICIRSNSIPNHATGQFPNRGNPHTIRPQNINVCVTASPTKGSRARGTGPGAIGIALNGVLIRPGTADYWDPTSPRGHSRNRSSGWNLEGMGSAKMLGMDSANAHVDNRGTYHYHGAPIRAVRTQGGTQVGWAADGFEIHYVGSRAKSGYRLKKGTRPSGPGGRYDGRYVEDWVFVGGAGKLDQCNGGTLNGQYVYFATDTFPFYPRCFWGRPSRSFRGL</sequence>
<keyword evidence="4" id="KW-1185">Reference proteome</keyword>
<organism evidence="3 4">
    <name type="scientific">Hoeflea prorocentri</name>
    <dbReference type="NCBI Taxonomy" id="1922333"/>
    <lineage>
        <taxon>Bacteria</taxon>
        <taxon>Pseudomonadati</taxon>
        <taxon>Pseudomonadota</taxon>
        <taxon>Alphaproteobacteria</taxon>
        <taxon>Hyphomicrobiales</taxon>
        <taxon>Rhizobiaceae</taxon>
        <taxon>Hoeflea</taxon>
    </lineage>
</organism>
<evidence type="ECO:0000256" key="1">
    <source>
        <dbReference type="SAM" id="SignalP"/>
    </source>
</evidence>
<feature type="chain" id="PRO_5040821613" evidence="1">
    <location>
        <begin position="24"/>
        <end position="255"/>
    </location>
</feature>
<feature type="domain" description="YHYH" evidence="2">
    <location>
        <begin position="70"/>
        <end position="246"/>
    </location>
</feature>
<dbReference type="Pfam" id="PF14240">
    <property type="entry name" value="YHYH"/>
    <property type="match status" value="1"/>
</dbReference>
<evidence type="ECO:0000259" key="2">
    <source>
        <dbReference type="Pfam" id="PF14240"/>
    </source>
</evidence>
<keyword evidence="1" id="KW-0732">Signal</keyword>
<protein>
    <submittedName>
        <fullName evidence="3">YHYH protein</fullName>
    </submittedName>
</protein>
<evidence type="ECO:0000313" key="4">
    <source>
        <dbReference type="Proteomes" id="UP001151234"/>
    </source>
</evidence>
<dbReference type="RefSeq" id="WP_267990159.1">
    <property type="nucleotide sequence ID" value="NZ_JAPJZI010000001.1"/>
</dbReference>
<accession>A0A9X3ZHP6</accession>
<gene>
    <name evidence="3" type="ORF">OQ273_09265</name>
</gene>
<evidence type="ECO:0000313" key="3">
    <source>
        <dbReference type="EMBL" id="MDA5398755.1"/>
    </source>
</evidence>
<proteinExistence type="predicted"/>
<name>A0A9X3ZHP6_9HYPH</name>
<dbReference type="Proteomes" id="UP001151234">
    <property type="component" value="Unassembled WGS sequence"/>
</dbReference>